<dbReference type="GO" id="GO:0005829">
    <property type="term" value="C:cytosol"/>
    <property type="evidence" value="ECO:0007669"/>
    <property type="project" value="TreeGrafter"/>
</dbReference>
<evidence type="ECO:0000256" key="1">
    <source>
        <dbReference type="ARBA" id="ARBA00001970"/>
    </source>
</evidence>
<name>A0A179BP78_ACIFR</name>
<proteinExistence type="inferred from homology"/>
<gene>
    <name evidence="8" type="ORF">A4H96_00015</name>
</gene>
<keyword evidence="3" id="KW-0409">Iron storage</keyword>
<keyword evidence="9" id="KW-1185">Reference proteome</keyword>
<organism evidence="8 9">
    <name type="scientific">Acidithiobacillus ferrooxidans</name>
    <name type="common">Thiobacillus ferrooxidans</name>
    <dbReference type="NCBI Taxonomy" id="920"/>
    <lineage>
        <taxon>Bacteria</taxon>
        <taxon>Pseudomonadati</taxon>
        <taxon>Pseudomonadota</taxon>
        <taxon>Acidithiobacillia</taxon>
        <taxon>Acidithiobacillales</taxon>
        <taxon>Acidithiobacillaceae</taxon>
        <taxon>Acidithiobacillus</taxon>
    </lineage>
</organism>
<comment type="cofactor">
    <cofactor evidence="1">
        <name>heme b</name>
        <dbReference type="ChEBI" id="CHEBI:60344"/>
    </cofactor>
</comment>
<keyword evidence="6" id="KW-0408">Iron</keyword>
<evidence type="ECO:0000256" key="4">
    <source>
        <dbReference type="ARBA" id="ARBA00022617"/>
    </source>
</evidence>
<dbReference type="GO" id="GO:0006826">
    <property type="term" value="P:iron ion transport"/>
    <property type="evidence" value="ECO:0007669"/>
    <property type="project" value="InterPro"/>
</dbReference>
<dbReference type="GO" id="GO:0008199">
    <property type="term" value="F:ferric iron binding"/>
    <property type="evidence" value="ECO:0007669"/>
    <property type="project" value="InterPro"/>
</dbReference>
<evidence type="ECO:0000256" key="2">
    <source>
        <dbReference type="ARBA" id="ARBA00008093"/>
    </source>
</evidence>
<dbReference type="OrthoDB" id="9800505at2"/>
<dbReference type="PANTHER" id="PTHR30295">
    <property type="entry name" value="BACTERIOFERRITIN"/>
    <property type="match status" value="1"/>
</dbReference>
<comment type="caution">
    <text evidence="8">The sequence shown here is derived from an EMBL/GenBank/DDBJ whole genome shotgun (WGS) entry which is preliminary data.</text>
</comment>
<evidence type="ECO:0000259" key="7">
    <source>
        <dbReference type="PROSITE" id="PS50905"/>
    </source>
</evidence>
<dbReference type="EMBL" id="LVXZ01000001">
    <property type="protein sequence ID" value="OAP93587.1"/>
    <property type="molecule type" value="Genomic_DNA"/>
</dbReference>
<reference evidence="8 9" key="1">
    <citation type="submission" date="2016-04" db="EMBL/GenBank/DDBJ databases">
        <title>Acidithiobacillus ferrooxidans genome sequencing and assembly.</title>
        <authorList>
            <person name="Zhou Z."/>
        </authorList>
    </citation>
    <scope>NUCLEOTIDE SEQUENCE [LARGE SCALE GENOMIC DNA]</scope>
    <source>
        <strain evidence="8 9">BY0502</strain>
    </source>
</reference>
<dbReference type="GO" id="GO:0006879">
    <property type="term" value="P:intracellular iron ion homeostasis"/>
    <property type="evidence" value="ECO:0007669"/>
    <property type="project" value="UniProtKB-KW"/>
</dbReference>
<dbReference type="PRINTS" id="PR00601">
    <property type="entry name" value="BACFERRITIN"/>
</dbReference>
<evidence type="ECO:0000256" key="6">
    <source>
        <dbReference type="ARBA" id="ARBA00023004"/>
    </source>
</evidence>
<sequence length="147" mass="16790">MANDPRMTGYLMRALSAEMAAVQQYLTQSSLTAMWQLKEYSGRFRRDAEEELGHAQRLIEHMLMLGIPFNGTQLPPIRPGRSLEEMLLIDRDLEIDVIRLYEEAAHYCARVRAEGLQALFAGLLQEELGHLRDLDHLLTEMHQGAIA</sequence>
<dbReference type="PROSITE" id="PS50905">
    <property type="entry name" value="FERRITIN_LIKE"/>
    <property type="match status" value="1"/>
</dbReference>
<dbReference type="Gene3D" id="1.20.1260.10">
    <property type="match status" value="1"/>
</dbReference>
<dbReference type="GO" id="GO:0004322">
    <property type="term" value="F:ferroxidase activity"/>
    <property type="evidence" value="ECO:0007669"/>
    <property type="project" value="TreeGrafter"/>
</dbReference>
<dbReference type="Pfam" id="PF00210">
    <property type="entry name" value="Ferritin"/>
    <property type="match status" value="1"/>
</dbReference>
<protein>
    <submittedName>
        <fullName evidence="8">Bacterioferritin</fullName>
    </submittedName>
</protein>
<dbReference type="InterPro" id="IPR009040">
    <property type="entry name" value="Ferritin-like_diiron"/>
</dbReference>
<dbReference type="InterPro" id="IPR002024">
    <property type="entry name" value="Bacterioferritin"/>
</dbReference>
<keyword evidence="5" id="KW-0479">Metal-binding</keyword>
<dbReference type="Proteomes" id="UP000078302">
    <property type="component" value="Unassembled WGS sequence"/>
</dbReference>
<evidence type="ECO:0000313" key="9">
    <source>
        <dbReference type="Proteomes" id="UP000078302"/>
    </source>
</evidence>
<dbReference type="RefSeq" id="WP_064217688.1">
    <property type="nucleotide sequence ID" value="NZ_LVXZ01000001.1"/>
</dbReference>
<evidence type="ECO:0000313" key="8">
    <source>
        <dbReference type="EMBL" id="OAP93587.1"/>
    </source>
</evidence>
<dbReference type="InterPro" id="IPR012347">
    <property type="entry name" value="Ferritin-like"/>
</dbReference>
<keyword evidence="4" id="KW-0349">Heme</keyword>
<comment type="similarity">
    <text evidence="2">Belongs to the bacterioferritin family.</text>
</comment>
<accession>A0A179BP78</accession>
<dbReference type="GO" id="GO:0020037">
    <property type="term" value="F:heme binding"/>
    <property type="evidence" value="ECO:0007669"/>
    <property type="project" value="TreeGrafter"/>
</dbReference>
<dbReference type="SUPFAM" id="SSF47240">
    <property type="entry name" value="Ferritin-like"/>
    <property type="match status" value="1"/>
</dbReference>
<dbReference type="PANTHER" id="PTHR30295:SF0">
    <property type="entry name" value="BACTERIOFERRITIN"/>
    <property type="match status" value="1"/>
</dbReference>
<evidence type="ECO:0000256" key="3">
    <source>
        <dbReference type="ARBA" id="ARBA00022434"/>
    </source>
</evidence>
<dbReference type="AlphaFoldDB" id="A0A179BP78"/>
<dbReference type="InterPro" id="IPR008331">
    <property type="entry name" value="Ferritin_DPS_dom"/>
</dbReference>
<evidence type="ECO:0000256" key="5">
    <source>
        <dbReference type="ARBA" id="ARBA00022723"/>
    </source>
</evidence>
<dbReference type="InterPro" id="IPR009078">
    <property type="entry name" value="Ferritin-like_SF"/>
</dbReference>
<feature type="domain" description="Ferritin-like diiron" evidence="7">
    <location>
        <begin position="1"/>
        <end position="145"/>
    </location>
</feature>